<evidence type="ECO:0000313" key="3">
    <source>
        <dbReference type="Proteomes" id="UP001633002"/>
    </source>
</evidence>
<dbReference type="AlphaFoldDB" id="A0ABD3IBS0"/>
<accession>A0ABD3IBS0</accession>
<feature type="region of interest" description="Disordered" evidence="1">
    <location>
        <begin position="113"/>
        <end position="207"/>
    </location>
</feature>
<feature type="compositionally biased region" description="Basic and acidic residues" evidence="1">
    <location>
        <begin position="121"/>
        <end position="155"/>
    </location>
</feature>
<name>A0ABD3IBS0_9MARC</name>
<protein>
    <recommendedName>
        <fullName evidence="4">TolA protein</fullName>
    </recommendedName>
</protein>
<evidence type="ECO:0008006" key="4">
    <source>
        <dbReference type="Google" id="ProtNLM"/>
    </source>
</evidence>
<comment type="caution">
    <text evidence="2">The sequence shown here is derived from an EMBL/GenBank/DDBJ whole genome shotgun (WGS) entry which is preliminary data.</text>
</comment>
<dbReference type="Proteomes" id="UP001633002">
    <property type="component" value="Unassembled WGS sequence"/>
</dbReference>
<proteinExistence type="predicted"/>
<dbReference type="EMBL" id="JBJQOH010000001">
    <property type="protein sequence ID" value="KAL3699731.1"/>
    <property type="molecule type" value="Genomic_DNA"/>
</dbReference>
<reference evidence="2 3" key="1">
    <citation type="submission" date="2024-09" db="EMBL/GenBank/DDBJ databases">
        <title>Chromosome-scale assembly of Riccia sorocarpa.</title>
        <authorList>
            <person name="Paukszto L."/>
        </authorList>
    </citation>
    <scope>NUCLEOTIDE SEQUENCE [LARGE SCALE GENOMIC DNA]</scope>
    <source>
        <strain evidence="2">LP-2024</strain>
        <tissue evidence="2">Aerial parts of the thallus</tissue>
    </source>
</reference>
<gene>
    <name evidence="2" type="ORF">R1sor_017753</name>
</gene>
<keyword evidence="3" id="KW-1185">Reference proteome</keyword>
<sequence>MEVQNTLRTGFSERRAERRLGTDGAVEPANVVIKQALLLSALRLDDRVDRRTHSIGEKRLSLPPRQAGALSSIFLLNVVMAEPSTLQVDQEREKERTEAAKIKAVEVAKEKEEALASSEAARQDKESQALDRAKAEKSAAAKAAQDRGASKEKAADAAAARRAAADKAKEDKAQKIKDERAAKEARAEGGAAVQARKAGREKTSGKP</sequence>
<evidence type="ECO:0000313" key="2">
    <source>
        <dbReference type="EMBL" id="KAL3699731.1"/>
    </source>
</evidence>
<organism evidence="2 3">
    <name type="scientific">Riccia sorocarpa</name>
    <dbReference type="NCBI Taxonomy" id="122646"/>
    <lineage>
        <taxon>Eukaryota</taxon>
        <taxon>Viridiplantae</taxon>
        <taxon>Streptophyta</taxon>
        <taxon>Embryophyta</taxon>
        <taxon>Marchantiophyta</taxon>
        <taxon>Marchantiopsida</taxon>
        <taxon>Marchantiidae</taxon>
        <taxon>Marchantiales</taxon>
        <taxon>Ricciaceae</taxon>
        <taxon>Riccia</taxon>
    </lineage>
</organism>
<feature type="compositionally biased region" description="Basic and acidic residues" evidence="1">
    <location>
        <begin position="163"/>
        <end position="187"/>
    </location>
</feature>
<evidence type="ECO:0000256" key="1">
    <source>
        <dbReference type="SAM" id="MobiDB-lite"/>
    </source>
</evidence>
<feature type="compositionally biased region" description="Basic and acidic residues" evidence="1">
    <location>
        <begin position="198"/>
        <end position="207"/>
    </location>
</feature>